<protein>
    <submittedName>
        <fullName evidence="2">Spore germination protein XC</fullName>
    </submittedName>
</protein>
<proteinExistence type="predicted"/>
<dbReference type="Pfam" id="PF05504">
    <property type="entry name" value="Spore_GerAC"/>
    <property type="match status" value="1"/>
</dbReference>
<gene>
    <name evidence="2" type="ORF">KIS1582_4998</name>
</gene>
<feature type="domain" description="Spore germination GerAC-like C-terminal" evidence="1">
    <location>
        <begin position="6"/>
        <end position="97"/>
    </location>
</feature>
<dbReference type="EMBL" id="VDEM01000126">
    <property type="protein sequence ID" value="KAF0821303.1"/>
    <property type="molecule type" value="Genomic_DNA"/>
</dbReference>
<evidence type="ECO:0000313" key="2">
    <source>
        <dbReference type="EMBL" id="KAF0821303.1"/>
    </source>
</evidence>
<comment type="caution">
    <text evidence="2">The sequence shown here is derived from an EMBL/GenBank/DDBJ whole genome shotgun (WGS) entry which is preliminary data.</text>
</comment>
<name>A0A800N831_CYTFI</name>
<accession>A0A800N831</accession>
<dbReference type="InterPro" id="IPR038501">
    <property type="entry name" value="Spore_GerAC_C_sf"/>
</dbReference>
<dbReference type="AlphaFoldDB" id="A0A800N831"/>
<dbReference type="Gene3D" id="3.30.300.210">
    <property type="entry name" value="Nutrient germinant receptor protein C, domain 3"/>
    <property type="match status" value="1"/>
</dbReference>
<organism evidence="2 3">
    <name type="scientific">Cytobacillus firmus</name>
    <name type="common">Bacillus firmus</name>
    <dbReference type="NCBI Taxonomy" id="1399"/>
    <lineage>
        <taxon>Bacteria</taxon>
        <taxon>Bacillati</taxon>
        <taxon>Bacillota</taxon>
        <taxon>Bacilli</taxon>
        <taxon>Bacillales</taxon>
        <taxon>Bacillaceae</taxon>
        <taxon>Cytobacillus</taxon>
    </lineage>
</organism>
<sequence length="120" mass="13912">MLRNDGAFFVRNKHLQGWLSESDLNGLRWMDEKTVRSPLWIVEDDQPIVSIVLEKPKIKITPVIHNEQVIYNINIVVQAGINEKLKEMLMTFSNVQNLTMLIVLKLTDSLSKNEREAVHM</sequence>
<dbReference type="InterPro" id="IPR046953">
    <property type="entry name" value="Spore_GerAC-like_C"/>
</dbReference>
<dbReference type="Proteomes" id="UP000465778">
    <property type="component" value="Unassembled WGS sequence"/>
</dbReference>
<evidence type="ECO:0000259" key="1">
    <source>
        <dbReference type="Pfam" id="PF05504"/>
    </source>
</evidence>
<reference evidence="2 3" key="1">
    <citation type="journal article" date="2020" name="G3 (Bethesda)">
        <title>Whole Genome Sequencing and Comparative Genomics of Two Nematicidal Bacillus Strains Reveals a Wide Range of Possible Virulence Factors.</title>
        <authorList>
            <person name="Susic N."/>
            <person name="Janezic S."/>
            <person name="Rupnik M."/>
            <person name="Geric Stare B."/>
        </authorList>
    </citation>
    <scope>NUCLEOTIDE SEQUENCE [LARGE SCALE GENOMIC DNA]</scope>
    <source>
        <strain evidence="2 3">I-1582</strain>
    </source>
</reference>
<dbReference type="RefSeq" id="WP_236564804.1">
    <property type="nucleotide sequence ID" value="NZ_VDEM01000126.1"/>
</dbReference>
<feature type="non-terminal residue" evidence="2">
    <location>
        <position position="120"/>
    </location>
</feature>
<evidence type="ECO:0000313" key="3">
    <source>
        <dbReference type="Proteomes" id="UP000465778"/>
    </source>
</evidence>